<dbReference type="AlphaFoldDB" id="A0A7U2ES14"/>
<feature type="compositionally biased region" description="Low complexity" evidence="1">
    <location>
        <begin position="56"/>
        <end position="65"/>
    </location>
</feature>
<dbReference type="EMBL" id="CP069023">
    <property type="protein sequence ID" value="QRC91612.1"/>
    <property type="molecule type" value="Genomic_DNA"/>
</dbReference>
<gene>
    <name evidence="2" type="ORF">JI435_011140</name>
</gene>
<sequence>MYNFFSDPEWYDPGLAATWPQDLDDFLAAWAAVPVRPLAQAASAQPPPAPLPPALPALAPQQQQQQHHHQQQALPPPQQVSGPPVAQGVPAAQPRWVWLAQHVPNATGTYYSYKAQPGVSNSPVSGLLPGQDVLGDGMVPVVFDQVKTKTLAQEKPAALDAMIVAMGGMPAAGNGRAPPSETAKARWIIESEAPLSTPAPVPGVVSAGFVAGPPLATEWLLGSVVGGVLVVGPATEDEVVG</sequence>
<evidence type="ECO:0000256" key="1">
    <source>
        <dbReference type="SAM" id="MobiDB-lite"/>
    </source>
</evidence>
<dbReference type="RefSeq" id="XP_001791770.1">
    <property type="nucleotide sequence ID" value="XM_001791718.1"/>
</dbReference>
<proteinExistence type="predicted"/>
<feature type="region of interest" description="Disordered" evidence="1">
    <location>
        <begin position="41"/>
        <end position="88"/>
    </location>
</feature>
<feature type="compositionally biased region" description="Pro residues" evidence="1">
    <location>
        <begin position="45"/>
        <end position="55"/>
    </location>
</feature>
<evidence type="ECO:0000313" key="2">
    <source>
        <dbReference type="EMBL" id="QRC91612.1"/>
    </source>
</evidence>
<keyword evidence="3" id="KW-1185">Reference proteome</keyword>
<protein>
    <submittedName>
        <fullName evidence="2">Uncharacterized protein</fullName>
    </submittedName>
</protein>
<dbReference type="Proteomes" id="UP000663193">
    <property type="component" value="Chromosome 1"/>
</dbReference>
<dbReference type="VEuPathDB" id="FungiDB:JI435_011140"/>
<organism evidence="2 3">
    <name type="scientific">Phaeosphaeria nodorum (strain SN15 / ATCC MYA-4574 / FGSC 10173)</name>
    <name type="common">Glume blotch fungus</name>
    <name type="synonym">Parastagonospora nodorum</name>
    <dbReference type="NCBI Taxonomy" id="321614"/>
    <lineage>
        <taxon>Eukaryota</taxon>
        <taxon>Fungi</taxon>
        <taxon>Dikarya</taxon>
        <taxon>Ascomycota</taxon>
        <taxon>Pezizomycotina</taxon>
        <taxon>Dothideomycetes</taxon>
        <taxon>Pleosporomycetidae</taxon>
        <taxon>Pleosporales</taxon>
        <taxon>Pleosporineae</taxon>
        <taxon>Phaeosphaeriaceae</taxon>
        <taxon>Parastagonospora</taxon>
    </lineage>
</organism>
<evidence type="ECO:0000313" key="3">
    <source>
        <dbReference type="Proteomes" id="UP000663193"/>
    </source>
</evidence>
<dbReference type="KEGG" id="pno:SNOG_01114"/>
<reference evidence="3" key="1">
    <citation type="journal article" date="2021" name="BMC Genomics">
        <title>Chromosome-level genome assembly and manually-curated proteome of model necrotroph Parastagonospora nodorum Sn15 reveals a genome-wide trove of candidate effector homologs, and redundancy of virulence-related functions within an accessory chromosome.</title>
        <authorList>
            <person name="Bertazzoni S."/>
            <person name="Jones D.A.B."/>
            <person name="Phan H.T."/>
            <person name="Tan K.-C."/>
            <person name="Hane J.K."/>
        </authorList>
    </citation>
    <scope>NUCLEOTIDE SEQUENCE [LARGE SCALE GENOMIC DNA]</scope>
    <source>
        <strain evidence="3">SN15 / ATCC MYA-4574 / FGSC 10173)</strain>
    </source>
</reference>
<accession>A0A7U2ES14</accession>
<name>A0A7U2ES14_PHANO</name>
<feature type="compositionally biased region" description="Low complexity" evidence="1">
    <location>
        <begin position="79"/>
        <end position="88"/>
    </location>
</feature>